<comment type="pathway">
    <text evidence="2 6">Cofactor biosynthesis; tetrahydrofolate biosynthesis; 2-amino-4-hydroxy-6-hydroxymethyl-7,8-dihydropteridine diphosphate from 7,8-dihydroneopterin triphosphate: step 3/4.</text>
</comment>
<dbReference type="Pfam" id="PF02152">
    <property type="entry name" value="FolB"/>
    <property type="match status" value="1"/>
</dbReference>
<dbReference type="NCBIfam" id="TIGR00525">
    <property type="entry name" value="folB"/>
    <property type="match status" value="1"/>
</dbReference>
<evidence type="ECO:0000313" key="8">
    <source>
        <dbReference type="EMBL" id="MBB5754207.1"/>
    </source>
</evidence>
<dbReference type="InterPro" id="IPR043133">
    <property type="entry name" value="GTP-CH-I_C/QueF"/>
</dbReference>
<accession>A0A7W9L358</accession>
<evidence type="ECO:0000256" key="4">
    <source>
        <dbReference type="ARBA" id="ARBA00022909"/>
    </source>
</evidence>
<comment type="catalytic activity">
    <reaction evidence="1 6">
        <text>7,8-dihydroneopterin = 6-hydroxymethyl-7,8-dihydropterin + glycolaldehyde</text>
        <dbReference type="Rhea" id="RHEA:10540"/>
        <dbReference type="ChEBI" id="CHEBI:17001"/>
        <dbReference type="ChEBI" id="CHEBI:17071"/>
        <dbReference type="ChEBI" id="CHEBI:44841"/>
        <dbReference type="EC" id="4.1.2.25"/>
    </reaction>
</comment>
<protein>
    <recommendedName>
        <fullName evidence="6">7,8-dihydroneopterin aldolase</fullName>
        <ecNumber evidence="6">4.1.2.25</ecNumber>
    </recommendedName>
</protein>
<comment type="similarity">
    <text evidence="3 6">Belongs to the DHNA family.</text>
</comment>
<reference evidence="8 9" key="1">
    <citation type="submission" date="2020-08" db="EMBL/GenBank/DDBJ databases">
        <title>Genomic Encyclopedia of Type Strains, Phase IV (KMG-IV): sequencing the most valuable type-strain genomes for metagenomic binning, comparative biology and taxonomic classification.</title>
        <authorList>
            <person name="Goeker M."/>
        </authorList>
    </citation>
    <scope>NUCLEOTIDE SEQUENCE [LARGE SCALE GENOMIC DNA]</scope>
    <source>
        <strain evidence="8 9">DSM 16268</strain>
    </source>
</reference>
<dbReference type="NCBIfam" id="TIGR00526">
    <property type="entry name" value="folB_dom"/>
    <property type="match status" value="1"/>
</dbReference>
<dbReference type="InterPro" id="IPR006157">
    <property type="entry name" value="FolB_dom"/>
</dbReference>
<keyword evidence="9" id="KW-1185">Reference proteome</keyword>
<keyword evidence="5 6" id="KW-0456">Lyase</keyword>
<dbReference type="SUPFAM" id="SSF55620">
    <property type="entry name" value="Tetrahydrobiopterin biosynthesis enzymes-like"/>
    <property type="match status" value="1"/>
</dbReference>
<dbReference type="GO" id="GO:0046654">
    <property type="term" value="P:tetrahydrofolate biosynthetic process"/>
    <property type="evidence" value="ECO:0007669"/>
    <property type="project" value="UniProtKB-UniRule"/>
</dbReference>
<evidence type="ECO:0000256" key="5">
    <source>
        <dbReference type="ARBA" id="ARBA00023239"/>
    </source>
</evidence>
<evidence type="ECO:0000256" key="3">
    <source>
        <dbReference type="ARBA" id="ARBA00005708"/>
    </source>
</evidence>
<dbReference type="Gene3D" id="3.30.1130.10">
    <property type="match status" value="1"/>
</dbReference>
<gene>
    <name evidence="8" type="ORF">GGQ63_003288</name>
</gene>
<sequence length="122" mass="13454">MTDRILISDLRFFAFHGVYPEEETLGQRFRVDLVLEIDLADAAGSDAVDDTVSYAEIIKLAERITTGRRFRLIEALAGAIAQEILDGYERVARVTVRVTKPEAPVAIAVGSVAVEIERARHG</sequence>
<evidence type="ECO:0000256" key="6">
    <source>
        <dbReference type="RuleBase" id="RU362079"/>
    </source>
</evidence>
<dbReference type="AlphaFoldDB" id="A0A7W9L358"/>
<proteinExistence type="inferred from homology"/>
<comment type="caution">
    <text evidence="8">The sequence shown here is derived from an EMBL/GenBank/DDBJ whole genome shotgun (WGS) entry which is preliminary data.</text>
</comment>
<dbReference type="EC" id="4.1.2.25" evidence="6"/>
<dbReference type="PANTHER" id="PTHR42844">
    <property type="entry name" value="DIHYDRONEOPTERIN ALDOLASE 1-RELATED"/>
    <property type="match status" value="1"/>
</dbReference>
<keyword evidence="4 6" id="KW-0289">Folate biosynthesis</keyword>
<dbReference type="FunFam" id="3.30.1130.10:FF:000003">
    <property type="entry name" value="7,8-dihydroneopterin aldolase"/>
    <property type="match status" value="1"/>
</dbReference>
<feature type="domain" description="Dihydroneopterin aldolase/epimerase" evidence="7">
    <location>
        <begin position="5"/>
        <end position="118"/>
    </location>
</feature>
<evidence type="ECO:0000256" key="1">
    <source>
        <dbReference type="ARBA" id="ARBA00001353"/>
    </source>
</evidence>
<evidence type="ECO:0000313" key="9">
    <source>
        <dbReference type="Proteomes" id="UP000523821"/>
    </source>
</evidence>
<dbReference type="SMART" id="SM00905">
    <property type="entry name" value="FolB"/>
    <property type="match status" value="1"/>
</dbReference>
<dbReference type="Proteomes" id="UP000523821">
    <property type="component" value="Unassembled WGS sequence"/>
</dbReference>
<dbReference type="RefSeq" id="WP_183857666.1">
    <property type="nucleotide sequence ID" value="NZ_JACHOO010000007.1"/>
</dbReference>
<evidence type="ECO:0000256" key="2">
    <source>
        <dbReference type="ARBA" id="ARBA00005013"/>
    </source>
</evidence>
<dbReference type="InterPro" id="IPR006156">
    <property type="entry name" value="Dihydroneopterin_aldolase"/>
</dbReference>
<dbReference type="CDD" id="cd00534">
    <property type="entry name" value="DHNA_DHNTPE"/>
    <property type="match status" value="1"/>
</dbReference>
<dbReference type="GO" id="GO:0004150">
    <property type="term" value="F:dihydroneopterin aldolase activity"/>
    <property type="evidence" value="ECO:0007669"/>
    <property type="project" value="UniProtKB-UniRule"/>
</dbReference>
<dbReference type="EMBL" id="JACHOO010000007">
    <property type="protein sequence ID" value="MBB5754207.1"/>
    <property type="molecule type" value="Genomic_DNA"/>
</dbReference>
<name>A0A7W9L358_9HYPH</name>
<dbReference type="UniPathway" id="UPA00077">
    <property type="reaction ID" value="UER00154"/>
</dbReference>
<evidence type="ECO:0000259" key="7">
    <source>
        <dbReference type="SMART" id="SM00905"/>
    </source>
</evidence>
<dbReference type="GO" id="GO:0005737">
    <property type="term" value="C:cytoplasm"/>
    <property type="evidence" value="ECO:0007669"/>
    <property type="project" value="TreeGrafter"/>
</dbReference>
<organism evidence="8 9">
    <name type="scientific">Prosthecomicrobium pneumaticum</name>
    <dbReference type="NCBI Taxonomy" id="81895"/>
    <lineage>
        <taxon>Bacteria</taxon>
        <taxon>Pseudomonadati</taxon>
        <taxon>Pseudomonadota</taxon>
        <taxon>Alphaproteobacteria</taxon>
        <taxon>Hyphomicrobiales</taxon>
        <taxon>Kaistiaceae</taxon>
        <taxon>Prosthecomicrobium</taxon>
    </lineage>
</organism>
<dbReference type="PANTHER" id="PTHR42844:SF1">
    <property type="entry name" value="DIHYDRONEOPTERIN ALDOLASE 1-RELATED"/>
    <property type="match status" value="1"/>
</dbReference>
<comment type="function">
    <text evidence="6">Catalyzes the conversion of 7,8-dihydroneopterin to 6-hydroxymethyl-7,8-dihydropterin.</text>
</comment>
<dbReference type="GO" id="GO:0046656">
    <property type="term" value="P:folic acid biosynthetic process"/>
    <property type="evidence" value="ECO:0007669"/>
    <property type="project" value="UniProtKB-UniRule"/>
</dbReference>